<dbReference type="KEGG" id="pstg:E8M01_21950"/>
<sequence length="104" mass="11238">MRNSEDQRKPGRFQTALTGIIGLVSGLFIAIFMFIQLRAAWNNGVVLLGPAGPNAWDLEYEVEPLSYIVAMSALYPAAIVCGVGLAIASWLLLAGNRKDTGRDD</sequence>
<dbReference type="OrthoDB" id="9769191at2"/>
<proteinExistence type="predicted"/>
<evidence type="ECO:0000313" key="2">
    <source>
        <dbReference type="EMBL" id="QCI66661.1"/>
    </source>
</evidence>
<dbReference type="EMBL" id="CP039690">
    <property type="protein sequence ID" value="QCI66661.1"/>
    <property type="molecule type" value="Genomic_DNA"/>
</dbReference>
<dbReference type="Proteomes" id="UP000298781">
    <property type="component" value="Chromosome"/>
</dbReference>
<name>A0A4D7B1J3_9HYPH</name>
<feature type="transmembrane region" description="Helical" evidence="1">
    <location>
        <begin position="67"/>
        <end position="93"/>
    </location>
</feature>
<organism evidence="2 3">
    <name type="scientific">Phreatobacter stygius</name>
    <dbReference type="NCBI Taxonomy" id="1940610"/>
    <lineage>
        <taxon>Bacteria</taxon>
        <taxon>Pseudomonadati</taxon>
        <taxon>Pseudomonadota</taxon>
        <taxon>Alphaproteobacteria</taxon>
        <taxon>Hyphomicrobiales</taxon>
        <taxon>Phreatobacteraceae</taxon>
        <taxon>Phreatobacter</taxon>
    </lineage>
</organism>
<keyword evidence="1" id="KW-0812">Transmembrane</keyword>
<evidence type="ECO:0000256" key="1">
    <source>
        <dbReference type="SAM" id="Phobius"/>
    </source>
</evidence>
<keyword evidence="1" id="KW-1133">Transmembrane helix</keyword>
<dbReference type="RefSeq" id="WP_136962102.1">
    <property type="nucleotide sequence ID" value="NZ_CP039690.1"/>
</dbReference>
<reference evidence="2 3" key="1">
    <citation type="submission" date="2019-04" db="EMBL/GenBank/DDBJ databases">
        <title>Phreatobacter aquaticus sp. nov.</title>
        <authorList>
            <person name="Choi A."/>
        </authorList>
    </citation>
    <scope>NUCLEOTIDE SEQUENCE [LARGE SCALE GENOMIC DNA]</scope>
    <source>
        <strain evidence="2 3">KCTC 52518</strain>
    </source>
</reference>
<gene>
    <name evidence="2" type="ORF">E8M01_21950</name>
</gene>
<evidence type="ECO:0000313" key="3">
    <source>
        <dbReference type="Proteomes" id="UP000298781"/>
    </source>
</evidence>
<dbReference type="AlphaFoldDB" id="A0A4D7B1J3"/>
<keyword evidence="1" id="KW-0472">Membrane</keyword>
<accession>A0A4D7B1J3</accession>
<feature type="transmembrane region" description="Helical" evidence="1">
    <location>
        <begin position="12"/>
        <end position="35"/>
    </location>
</feature>
<protein>
    <submittedName>
        <fullName evidence="2">Uncharacterized protein</fullName>
    </submittedName>
</protein>
<keyword evidence="3" id="KW-1185">Reference proteome</keyword>